<protein>
    <submittedName>
        <fullName evidence="3">Uncharacterized protein</fullName>
    </submittedName>
</protein>
<feature type="chain" id="PRO_5026655581" evidence="2">
    <location>
        <begin position="25"/>
        <end position="77"/>
    </location>
</feature>
<evidence type="ECO:0000256" key="1">
    <source>
        <dbReference type="SAM" id="MobiDB-lite"/>
    </source>
</evidence>
<keyword evidence="2" id="KW-0732">Signal</keyword>
<name>A0A6L3SPP6_9HYPH</name>
<proteinExistence type="predicted"/>
<keyword evidence="4" id="KW-1185">Reference proteome</keyword>
<dbReference type="AlphaFoldDB" id="A0A6L3SPP6"/>
<dbReference type="Proteomes" id="UP000474159">
    <property type="component" value="Unassembled WGS sequence"/>
</dbReference>
<comment type="caution">
    <text evidence="3">The sequence shown here is derived from an EMBL/GenBank/DDBJ whole genome shotgun (WGS) entry which is preliminary data.</text>
</comment>
<feature type="compositionally biased region" description="Basic residues" evidence="1">
    <location>
        <begin position="58"/>
        <end position="77"/>
    </location>
</feature>
<dbReference type="EMBL" id="VZZK01000053">
    <property type="protein sequence ID" value="KAB1071705.1"/>
    <property type="molecule type" value="Genomic_DNA"/>
</dbReference>
<organism evidence="3 4">
    <name type="scientific">Methylobacterium soli</name>
    <dbReference type="NCBI Taxonomy" id="553447"/>
    <lineage>
        <taxon>Bacteria</taxon>
        <taxon>Pseudomonadati</taxon>
        <taxon>Pseudomonadota</taxon>
        <taxon>Alphaproteobacteria</taxon>
        <taxon>Hyphomicrobiales</taxon>
        <taxon>Methylobacteriaceae</taxon>
        <taxon>Methylobacterium</taxon>
    </lineage>
</organism>
<sequence>MMKFVLGAALAVALQLGTTNGSLAASGGGGGDGLDRGAAAQGNSTFAGQHRGPGPVVSRRRGGMGMMRHHRHRRHHR</sequence>
<gene>
    <name evidence="3" type="ORF">F6X53_28935</name>
</gene>
<accession>A0A6L3SPP6</accession>
<reference evidence="3 4" key="1">
    <citation type="submission" date="2019-09" db="EMBL/GenBank/DDBJ databases">
        <title>YIM 48816 draft genome.</title>
        <authorList>
            <person name="Jiang L."/>
        </authorList>
    </citation>
    <scope>NUCLEOTIDE SEQUENCE [LARGE SCALE GENOMIC DNA]</scope>
    <source>
        <strain evidence="3 4">YIM 48816</strain>
    </source>
</reference>
<feature type="region of interest" description="Disordered" evidence="1">
    <location>
        <begin position="21"/>
        <end position="77"/>
    </location>
</feature>
<evidence type="ECO:0000313" key="3">
    <source>
        <dbReference type="EMBL" id="KAB1071705.1"/>
    </source>
</evidence>
<evidence type="ECO:0000256" key="2">
    <source>
        <dbReference type="SAM" id="SignalP"/>
    </source>
</evidence>
<feature type="signal peptide" evidence="2">
    <location>
        <begin position="1"/>
        <end position="24"/>
    </location>
</feature>
<evidence type="ECO:0000313" key="4">
    <source>
        <dbReference type="Proteomes" id="UP000474159"/>
    </source>
</evidence>